<dbReference type="CDD" id="cd06261">
    <property type="entry name" value="TM_PBP2"/>
    <property type="match status" value="1"/>
</dbReference>
<keyword evidence="6 7" id="KW-0472">Membrane</keyword>
<dbReference type="AlphaFoldDB" id="A0A381QHS3"/>
<dbReference type="PANTHER" id="PTHR43386:SF1">
    <property type="entry name" value="D,D-DIPEPTIDE TRANSPORT SYSTEM PERMEASE PROTEIN DDPC-RELATED"/>
    <property type="match status" value="1"/>
</dbReference>
<name>A0A381QHS3_9ZZZZ</name>
<dbReference type="PROSITE" id="PS50928">
    <property type="entry name" value="ABC_TM1"/>
    <property type="match status" value="1"/>
</dbReference>
<dbReference type="EMBL" id="UINC01001356">
    <property type="protein sequence ID" value="SUZ78508.1"/>
    <property type="molecule type" value="Genomic_DNA"/>
</dbReference>
<dbReference type="PANTHER" id="PTHR43386">
    <property type="entry name" value="OLIGOPEPTIDE TRANSPORT SYSTEM PERMEASE PROTEIN APPC"/>
    <property type="match status" value="1"/>
</dbReference>
<feature type="transmembrane region" description="Helical" evidence="7">
    <location>
        <begin position="225"/>
        <end position="245"/>
    </location>
</feature>
<dbReference type="SUPFAM" id="SSF161098">
    <property type="entry name" value="MetI-like"/>
    <property type="match status" value="1"/>
</dbReference>
<protein>
    <recommendedName>
        <fullName evidence="8">ABC transmembrane type-1 domain-containing protein</fullName>
    </recommendedName>
</protein>
<dbReference type="InterPro" id="IPR035906">
    <property type="entry name" value="MetI-like_sf"/>
</dbReference>
<sequence length="259" mass="27443">VFGAIFAPLVAPFDPYEFNLDENGMPVRLEGPGKDYLLGTDAIGRDVLSRIIYGARVSLIVGLGAVALGVTLGTIIGLISGYFVGKIDQVLQRVVDTLMAIPAIVLALAVMTMLQPGIFNIILVIAIVIAPGSARVVRSTVLAIKQNVYIEAARSVGATDSRIVCRHILPNVFAPIIIIASIWVGNAIVIEAALSYLGLGTPPPTPSWGGMLALEGRRYLENAPWLAIAPGVAISIAVLAVNMFGDALRDVLDPRLRNR</sequence>
<accession>A0A381QHS3</accession>
<evidence type="ECO:0000256" key="6">
    <source>
        <dbReference type="ARBA" id="ARBA00023136"/>
    </source>
</evidence>
<keyword evidence="5 7" id="KW-1133">Transmembrane helix</keyword>
<feature type="transmembrane region" description="Helical" evidence="7">
    <location>
        <begin position="172"/>
        <end position="199"/>
    </location>
</feature>
<dbReference type="InterPro" id="IPR000515">
    <property type="entry name" value="MetI-like"/>
</dbReference>
<evidence type="ECO:0000313" key="9">
    <source>
        <dbReference type="EMBL" id="SUZ78508.1"/>
    </source>
</evidence>
<proteinExistence type="predicted"/>
<feature type="domain" description="ABC transmembrane type-1" evidence="8">
    <location>
        <begin position="55"/>
        <end position="245"/>
    </location>
</feature>
<dbReference type="GO" id="GO:0055085">
    <property type="term" value="P:transmembrane transport"/>
    <property type="evidence" value="ECO:0007669"/>
    <property type="project" value="InterPro"/>
</dbReference>
<keyword evidence="4 7" id="KW-0812">Transmembrane</keyword>
<dbReference type="Pfam" id="PF00528">
    <property type="entry name" value="BPD_transp_1"/>
    <property type="match status" value="1"/>
</dbReference>
<evidence type="ECO:0000256" key="4">
    <source>
        <dbReference type="ARBA" id="ARBA00022692"/>
    </source>
</evidence>
<reference evidence="9" key="1">
    <citation type="submission" date="2018-05" db="EMBL/GenBank/DDBJ databases">
        <authorList>
            <person name="Lanie J.A."/>
            <person name="Ng W.-L."/>
            <person name="Kazmierczak K.M."/>
            <person name="Andrzejewski T.M."/>
            <person name="Davidsen T.M."/>
            <person name="Wayne K.J."/>
            <person name="Tettelin H."/>
            <person name="Glass J.I."/>
            <person name="Rusch D."/>
            <person name="Podicherti R."/>
            <person name="Tsui H.-C.T."/>
            <person name="Winkler M.E."/>
        </authorList>
    </citation>
    <scope>NUCLEOTIDE SEQUENCE</scope>
</reference>
<evidence type="ECO:0000259" key="8">
    <source>
        <dbReference type="PROSITE" id="PS50928"/>
    </source>
</evidence>
<comment type="subcellular location">
    <subcellularLocation>
        <location evidence="1">Cell membrane</location>
        <topology evidence="1">Multi-pass membrane protein</topology>
    </subcellularLocation>
</comment>
<dbReference type="GO" id="GO:0005886">
    <property type="term" value="C:plasma membrane"/>
    <property type="evidence" value="ECO:0007669"/>
    <property type="project" value="UniProtKB-SubCell"/>
</dbReference>
<evidence type="ECO:0000256" key="5">
    <source>
        <dbReference type="ARBA" id="ARBA00022989"/>
    </source>
</evidence>
<dbReference type="Gene3D" id="1.10.3720.10">
    <property type="entry name" value="MetI-like"/>
    <property type="match status" value="1"/>
</dbReference>
<feature type="transmembrane region" description="Helical" evidence="7">
    <location>
        <begin position="104"/>
        <end position="130"/>
    </location>
</feature>
<organism evidence="9">
    <name type="scientific">marine metagenome</name>
    <dbReference type="NCBI Taxonomy" id="408172"/>
    <lineage>
        <taxon>unclassified sequences</taxon>
        <taxon>metagenomes</taxon>
        <taxon>ecological metagenomes</taxon>
    </lineage>
</organism>
<evidence type="ECO:0000256" key="1">
    <source>
        <dbReference type="ARBA" id="ARBA00004651"/>
    </source>
</evidence>
<keyword evidence="3" id="KW-1003">Cell membrane</keyword>
<dbReference type="InterPro" id="IPR050366">
    <property type="entry name" value="BP-dependent_transpt_permease"/>
</dbReference>
<feature type="non-terminal residue" evidence="9">
    <location>
        <position position="1"/>
    </location>
</feature>
<keyword evidence="2" id="KW-0813">Transport</keyword>
<evidence type="ECO:0000256" key="7">
    <source>
        <dbReference type="SAM" id="Phobius"/>
    </source>
</evidence>
<evidence type="ECO:0000256" key="3">
    <source>
        <dbReference type="ARBA" id="ARBA00022475"/>
    </source>
</evidence>
<evidence type="ECO:0000256" key="2">
    <source>
        <dbReference type="ARBA" id="ARBA00022448"/>
    </source>
</evidence>
<feature type="transmembrane region" description="Helical" evidence="7">
    <location>
        <begin position="59"/>
        <end position="84"/>
    </location>
</feature>
<gene>
    <name evidence="9" type="ORF">METZ01_LOCUS31362</name>
</gene>